<dbReference type="Proteomes" id="UP000252355">
    <property type="component" value="Unassembled WGS sequence"/>
</dbReference>
<proteinExistence type="predicted"/>
<reference evidence="1 2" key="1">
    <citation type="submission" date="2018-05" db="EMBL/GenBank/DDBJ databases">
        <title>A metagenomic window into the 2 km-deep terrestrial subsurface aquifer revealed taxonomically and functionally diverse microbial community comprising novel uncultured bacterial lineages.</title>
        <authorList>
            <person name="Kadnikov V.V."/>
            <person name="Mardanov A.V."/>
            <person name="Beletsky A.V."/>
            <person name="Banks D."/>
            <person name="Pimenov N.V."/>
            <person name="Frank Y.A."/>
            <person name="Karnachuk O.V."/>
            <person name="Ravin N.V."/>
        </authorList>
    </citation>
    <scope>NUCLEOTIDE SEQUENCE [LARGE SCALE GENOMIC DNA]</scope>
    <source>
        <strain evidence="1">BY5</strain>
    </source>
</reference>
<dbReference type="AlphaFoldDB" id="A0A367ZPE7"/>
<protein>
    <submittedName>
        <fullName evidence="1">Uncharacterized protein</fullName>
    </submittedName>
</protein>
<evidence type="ECO:0000313" key="1">
    <source>
        <dbReference type="EMBL" id="RCK80014.1"/>
    </source>
</evidence>
<accession>A0A367ZPE7</accession>
<comment type="caution">
    <text evidence="1">The sequence shown here is derived from an EMBL/GenBank/DDBJ whole genome shotgun (WGS) entry which is preliminary data.</text>
</comment>
<dbReference type="EMBL" id="QOQW01000009">
    <property type="protein sequence ID" value="RCK80014.1"/>
    <property type="molecule type" value="Genomic_DNA"/>
</dbReference>
<name>A0A367ZPE7_9BACT</name>
<organism evidence="1 2">
    <name type="scientific">Candidatus Ozemobacter sibiricus</name>
    <dbReference type="NCBI Taxonomy" id="2268124"/>
    <lineage>
        <taxon>Bacteria</taxon>
        <taxon>Candidatus Ozemobacteria</taxon>
        <taxon>Candidatus Ozemobacterales</taxon>
        <taxon>Candidatus Ozemobacteraceae</taxon>
        <taxon>Candidatus Ozemobacter</taxon>
    </lineage>
</organism>
<evidence type="ECO:0000313" key="2">
    <source>
        <dbReference type="Proteomes" id="UP000252355"/>
    </source>
</evidence>
<gene>
    <name evidence="1" type="ORF">OZSIB_3883</name>
</gene>
<sequence>MFVLATALIPIFGLLTQDVKDTDILVSQTFAVDRARLVLNTLLDEVPFDNLRPGNPAILDGPKAAQWAAHLFPGAARLGSGYACEGIATDGRGISYHLYVRSDPIEDTTATYTDGELFFTYYPNPTVEDQQPGWASMAERATIAEVNEQRPSIYTPGGIDNPGRVLPPYRYLNGPPNTTLWGPQHEFITGRRIRVDQRMVTRPRADGRYYLMQRILLQIRWNLAMSEYSRPTSPTGRPQRFHVVTFKGDLQ</sequence>